<sequence length="574" mass="64959">MSSVNDKQNKAVPIPDEVMRKIFESVSEGIMITDCNKRICNVNPAFEFVTGYPREEVVGHSPAILQSGVHGPHFYREMWDQILVDGVWQGEIWNRRKTGDVYPEWLIISEVRDQTGKVINYCGIFTDLSERHHVETQLEQTITTDSLTDVSNRHNYMERMDALLATSSALSQQVQHAVYVIDIDRFKQFNDTFGHANGDFILATIANRLKGLVKNKDIIARYGGDEFVITLTSVADAEEARIFGDKVLDAIRQPMNVAGAEVFLNASVGVSLYPYDGTTTEKLLHNADKAMTYIKTTGRGGYEFYFDDLKTDAKRRIVLDAELRKAIEAKDFTLNFQPKVCTKTGAILGVEALVRWTNDKLGFVPPNEFIEHAEDTGLIIPLSDVIFEMACEAHNELKALGRTIPIAVNVSSIHFEQPDFIESLTRILQAHHVSAQHLEIEVTERTVMNDATETVDKLVKLKKLGFKLSIDDFGTGYSSLSYLIKFPLDYLKIDRSFIQQITTLDEKQAVVDAIIQMSHRLNMKVIAEGVEQDKQVELLREMGCDIIQGYYYSKPLPLDELVAFLSFWDEHTEV</sequence>
<dbReference type="PROSITE" id="PS50113">
    <property type="entry name" value="PAC"/>
    <property type="match status" value="1"/>
</dbReference>
<dbReference type="Gene3D" id="3.30.450.20">
    <property type="entry name" value="PAS domain"/>
    <property type="match status" value="1"/>
</dbReference>
<dbReference type="InterPro" id="IPR000160">
    <property type="entry name" value="GGDEF_dom"/>
</dbReference>
<dbReference type="InterPro" id="IPR052155">
    <property type="entry name" value="Biofilm_reg_signaling"/>
</dbReference>
<dbReference type="Gene3D" id="3.30.70.270">
    <property type="match status" value="1"/>
</dbReference>
<feature type="domain" description="EAL" evidence="3">
    <location>
        <begin position="316"/>
        <end position="569"/>
    </location>
</feature>
<dbReference type="Pfam" id="PF13426">
    <property type="entry name" value="PAS_9"/>
    <property type="match status" value="1"/>
</dbReference>
<dbReference type="SUPFAM" id="SSF55073">
    <property type="entry name" value="Nucleotide cyclase"/>
    <property type="match status" value="1"/>
</dbReference>
<dbReference type="CDD" id="cd00130">
    <property type="entry name" value="PAS"/>
    <property type="match status" value="1"/>
</dbReference>
<feature type="domain" description="GGDEF" evidence="4">
    <location>
        <begin position="174"/>
        <end position="307"/>
    </location>
</feature>
<dbReference type="InterPro" id="IPR001633">
    <property type="entry name" value="EAL_dom"/>
</dbReference>
<dbReference type="SMART" id="SM00086">
    <property type="entry name" value="PAC"/>
    <property type="match status" value="1"/>
</dbReference>
<dbReference type="InterPro" id="IPR035965">
    <property type="entry name" value="PAS-like_dom_sf"/>
</dbReference>
<dbReference type="SUPFAM" id="SSF141868">
    <property type="entry name" value="EAL domain-like"/>
    <property type="match status" value="1"/>
</dbReference>
<dbReference type="CDD" id="cd01948">
    <property type="entry name" value="EAL"/>
    <property type="match status" value="1"/>
</dbReference>
<feature type="domain" description="PAC" evidence="2">
    <location>
        <begin position="88"/>
        <end position="140"/>
    </location>
</feature>
<dbReference type="PROSITE" id="PS50883">
    <property type="entry name" value="EAL"/>
    <property type="match status" value="1"/>
</dbReference>
<dbReference type="SMART" id="SM00091">
    <property type="entry name" value="PAS"/>
    <property type="match status" value="1"/>
</dbReference>
<dbReference type="SMART" id="SM00267">
    <property type="entry name" value="GGDEF"/>
    <property type="match status" value="1"/>
</dbReference>
<evidence type="ECO:0000259" key="1">
    <source>
        <dbReference type="PROSITE" id="PS50112"/>
    </source>
</evidence>
<dbReference type="Pfam" id="PF00990">
    <property type="entry name" value="GGDEF"/>
    <property type="match status" value="1"/>
</dbReference>
<dbReference type="NCBIfam" id="TIGR00229">
    <property type="entry name" value="sensory_box"/>
    <property type="match status" value="1"/>
</dbReference>
<dbReference type="PATRIC" id="fig|1461583.4.peg.470"/>
<gene>
    <name evidence="5" type="primary">cph2</name>
    <name evidence="5" type="ORF">BN1050_00500</name>
</gene>
<dbReference type="Gene3D" id="3.20.20.450">
    <property type="entry name" value="EAL domain"/>
    <property type="match status" value="1"/>
</dbReference>
<dbReference type="InterPro" id="IPR000700">
    <property type="entry name" value="PAS-assoc_C"/>
</dbReference>
<accession>A0A078M4E0</accession>
<dbReference type="EMBL" id="LN483073">
    <property type="protein sequence ID" value="CEA00177.1"/>
    <property type="molecule type" value="Genomic_DNA"/>
</dbReference>
<dbReference type="InterPro" id="IPR000014">
    <property type="entry name" value="PAS"/>
</dbReference>
<dbReference type="InterPro" id="IPR001610">
    <property type="entry name" value="PAC"/>
</dbReference>
<evidence type="ECO:0000259" key="3">
    <source>
        <dbReference type="PROSITE" id="PS50883"/>
    </source>
</evidence>
<organism evidence="5">
    <name type="scientific">Metalysinibacillus saudimassiliensis</name>
    <dbReference type="NCBI Taxonomy" id="1461583"/>
    <lineage>
        <taxon>Bacteria</taxon>
        <taxon>Bacillati</taxon>
        <taxon>Bacillota</taxon>
        <taxon>Bacilli</taxon>
        <taxon>Bacillales</taxon>
        <taxon>Caryophanaceae</taxon>
        <taxon>Metalysinibacillus</taxon>
    </lineage>
</organism>
<evidence type="ECO:0000259" key="4">
    <source>
        <dbReference type="PROSITE" id="PS50887"/>
    </source>
</evidence>
<dbReference type="NCBIfam" id="TIGR00254">
    <property type="entry name" value="GGDEF"/>
    <property type="match status" value="1"/>
</dbReference>
<protein>
    <submittedName>
        <fullName evidence="5">Phytochrome-like protein cph2</fullName>
    </submittedName>
</protein>
<dbReference type="PANTHER" id="PTHR44757:SF2">
    <property type="entry name" value="BIOFILM ARCHITECTURE MAINTENANCE PROTEIN MBAA"/>
    <property type="match status" value="1"/>
</dbReference>
<dbReference type="InterPro" id="IPR035919">
    <property type="entry name" value="EAL_sf"/>
</dbReference>
<dbReference type="PROSITE" id="PS50887">
    <property type="entry name" value="GGDEF"/>
    <property type="match status" value="1"/>
</dbReference>
<dbReference type="HOGENOM" id="CLU_000445_70_50_9"/>
<dbReference type="InterPro" id="IPR029787">
    <property type="entry name" value="Nucleotide_cyclase"/>
</dbReference>
<reference evidence="5" key="1">
    <citation type="submission" date="2014-07" db="EMBL/GenBank/DDBJ databases">
        <authorList>
            <person name="Urmite Genomes Urmite Genomes"/>
        </authorList>
    </citation>
    <scope>NUCLEOTIDE SEQUENCE</scope>
    <source>
        <strain evidence="5">13S34_air</strain>
    </source>
</reference>
<dbReference type="SMART" id="SM00052">
    <property type="entry name" value="EAL"/>
    <property type="match status" value="1"/>
</dbReference>
<dbReference type="SUPFAM" id="SSF55785">
    <property type="entry name" value="PYP-like sensor domain (PAS domain)"/>
    <property type="match status" value="1"/>
</dbReference>
<evidence type="ECO:0000259" key="2">
    <source>
        <dbReference type="PROSITE" id="PS50113"/>
    </source>
</evidence>
<evidence type="ECO:0000313" key="5">
    <source>
        <dbReference type="EMBL" id="CEA00177.1"/>
    </source>
</evidence>
<dbReference type="AlphaFoldDB" id="A0A078M4E0"/>
<dbReference type="InterPro" id="IPR043128">
    <property type="entry name" value="Rev_trsase/Diguanyl_cyclase"/>
</dbReference>
<name>A0A078M4E0_9BACL</name>
<dbReference type="Pfam" id="PF00563">
    <property type="entry name" value="EAL"/>
    <property type="match status" value="1"/>
</dbReference>
<feature type="domain" description="PAS" evidence="1">
    <location>
        <begin position="15"/>
        <end position="61"/>
    </location>
</feature>
<dbReference type="PANTHER" id="PTHR44757">
    <property type="entry name" value="DIGUANYLATE CYCLASE DGCP"/>
    <property type="match status" value="1"/>
</dbReference>
<proteinExistence type="predicted"/>
<dbReference type="PROSITE" id="PS50112">
    <property type="entry name" value="PAS"/>
    <property type="match status" value="1"/>
</dbReference>
<dbReference type="CDD" id="cd01949">
    <property type="entry name" value="GGDEF"/>
    <property type="match status" value="1"/>
</dbReference>